<keyword evidence="1" id="KW-0812">Transmembrane</keyword>
<evidence type="ECO:0000313" key="2">
    <source>
        <dbReference type="EMBL" id="KAJ9597130.1"/>
    </source>
</evidence>
<comment type="caution">
    <text evidence="2">The sequence shown here is derived from an EMBL/GenBank/DDBJ whole genome shotgun (WGS) entry which is preliminary data.</text>
</comment>
<evidence type="ECO:0000256" key="1">
    <source>
        <dbReference type="SAM" id="Phobius"/>
    </source>
</evidence>
<dbReference type="Proteomes" id="UP001233999">
    <property type="component" value="Unassembled WGS sequence"/>
</dbReference>
<organism evidence="2 3">
    <name type="scientific">Diploptera punctata</name>
    <name type="common">Pacific beetle cockroach</name>
    <dbReference type="NCBI Taxonomy" id="6984"/>
    <lineage>
        <taxon>Eukaryota</taxon>
        <taxon>Metazoa</taxon>
        <taxon>Ecdysozoa</taxon>
        <taxon>Arthropoda</taxon>
        <taxon>Hexapoda</taxon>
        <taxon>Insecta</taxon>
        <taxon>Pterygota</taxon>
        <taxon>Neoptera</taxon>
        <taxon>Polyneoptera</taxon>
        <taxon>Dictyoptera</taxon>
        <taxon>Blattodea</taxon>
        <taxon>Blaberoidea</taxon>
        <taxon>Blaberidae</taxon>
        <taxon>Diplopterinae</taxon>
        <taxon>Diploptera</taxon>
    </lineage>
</organism>
<feature type="non-terminal residue" evidence="2">
    <location>
        <position position="1"/>
    </location>
</feature>
<name>A0AAD8ENC0_DIPPU</name>
<feature type="non-terminal residue" evidence="2">
    <location>
        <position position="97"/>
    </location>
</feature>
<keyword evidence="1" id="KW-1133">Transmembrane helix</keyword>
<keyword evidence="3" id="KW-1185">Reference proteome</keyword>
<gene>
    <name evidence="2" type="ORF">L9F63_026980</name>
</gene>
<dbReference type="EMBL" id="JASPKZ010001761">
    <property type="protein sequence ID" value="KAJ9597130.1"/>
    <property type="molecule type" value="Genomic_DNA"/>
</dbReference>
<reference evidence="2" key="1">
    <citation type="journal article" date="2023" name="IScience">
        <title>Live-bearing cockroach genome reveals convergent evolutionary mechanisms linked to viviparity in insects and beyond.</title>
        <authorList>
            <person name="Fouks B."/>
            <person name="Harrison M.C."/>
            <person name="Mikhailova A.A."/>
            <person name="Marchal E."/>
            <person name="English S."/>
            <person name="Carruthers M."/>
            <person name="Jennings E.C."/>
            <person name="Chiamaka E.L."/>
            <person name="Frigard R.A."/>
            <person name="Pippel M."/>
            <person name="Attardo G.M."/>
            <person name="Benoit J.B."/>
            <person name="Bornberg-Bauer E."/>
            <person name="Tobe S.S."/>
        </authorList>
    </citation>
    <scope>NUCLEOTIDE SEQUENCE</scope>
    <source>
        <strain evidence="2">Stay&amp;Tobe</strain>
    </source>
</reference>
<keyword evidence="1" id="KW-0472">Membrane</keyword>
<sequence length="97" mass="10947">SDFLEYRCLFLFLSSVQAFVISCFYVASCTGVELSSSSIGMFLELNETLVTCKVIVVDPCSLMHCELILCDRQTFKNVKNRNFNRLDAHTFCAKASI</sequence>
<proteinExistence type="predicted"/>
<dbReference type="AlphaFoldDB" id="A0AAD8ENC0"/>
<feature type="transmembrane region" description="Helical" evidence="1">
    <location>
        <begin position="9"/>
        <end position="27"/>
    </location>
</feature>
<accession>A0AAD8ENC0</accession>
<reference evidence="2" key="2">
    <citation type="submission" date="2023-05" db="EMBL/GenBank/DDBJ databases">
        <authorList>
            <person name="Fouks B."/>
        </authorList>
    </citation>
    <scope>NUCLEOTIDE SEQUENCE</scope>
    <source>
        <strain evidence="2">Stay&amp;Tobe</strain>
        <tissue evidence="2">Testes</tissue>
    </source>
</reference>
<evidence type="ECO:0000313" key="3">
    <source>
        <dbReference type="Proteomes" id="UP001233999"/>
    </source>
</evidence>
<protein>
    <submittedName>
        <fullName evidence="2">Uncharacterized protein</fullName>
    </submittedName>
</protein>